<dbReference type="CDD" id="cd24161">
    <property type="entry name" value="NUDIX_ADPRase_Ndx2"/>
    <property type="match status" value="1"/>
</dbReference>
<dbReference type="SUPFAM" id="SSF55811">
    <property type="entry name" value="Nudix"/>
    <property type="match status" value="1"/>
</dbReference>
<keyword evidence="2" id="KW-0378">Hydrolase</keyword>
<evidence type="ECO:0000259" key="3">
    <source>
        <dbReference type="PROSITE" id="PS51462"/>
    </source>
</evidence>
<evidence type="ECO:0000313" key="5">
    <source>
        <dbReference type="Proteomes" id="UP000006415"/>
    </source>
</evidence>
<proteinExistence type="predicted"/>
<dbReference type="Pfam" id="PF00293">
    <property type="entry name" value="NUDIX"/>
    <property type="match status" value="1"/>
</dbReference>
<evidence type="ECO:0000256" key="2">
    <source>
        <dbReference type="ARBA" id="ARBA00022801"/>
    </source>
</evidence>
<dbReference type="GO" id="GO:0006753">
    <property type="term" value="P:nucleoside phosphate metabolic process"/>
    <property type="evidence" value="ECO:0007669"/>
    <property type="project" value="TreeGrafter"/>
</dbReference>
<dbReference type="PROSITE" id="PS51462">
    <property type="entry name" value="NUDIX"/>
    <property type="match status" value="1"/>
</dbReference>
<dbReference type="Proteomes" id="UP000006415">
    <property type="component" value="Unassembled WGS sequence"/>
</dbReference>
<dbReference type="PANTHER" id="PTHR11839:SF18">
    <property type="entry name" value="NUDIX HYDROLASE DOMAIN-CONTAINING PROTEIN"/>
    <property type="match status" value="1"/>
</dbReference>
<organism evidence="4 5">
    <name type="scientific">Scardovia wiggsiae F0424</name>
    <dbReference type="NCBI Taxonomy" id="857290"/>
    <lineage>
        <taxon>Bacteria</taxon>
        <taxon>Bacillati</taxon>
        <taxon>Actinomycetota</taxon>
        <taxon>Actinomycetes</taxon>
        <taxon>Bifidobacteriales</taxon>
        <taxon>Bifidobacteriaceae</taxon>
        <taxon>Scardovia</taxon>
    </lineage>
</organism>
<evidence type="ECO:0000313" key="4">
    <source>
        <dbReference type="EMBL" id="EJD65543.1"/>
    </source>
</evidence>
<reference evidence="4 5" key="1">
    <citation type="submission" date="2012-01" db="EMBL/GenBank/DDBJ databases">
        <title>The Genome Sequence of Scardovia wiggsiae F0424.</title>
        <authorList>
            <consortium name="The Broad Institute Genome Sequencing Platform"/>
            <person name="Earl A."/>
            <person name="Ward D."/>
            <person name="Feldgarden M."/>
            <person name="Gevers D."/>
            <person name="Izard J."/>
            <person name="Ganesan A."/>
            <person name="Baranova O.V."/>
            <person name="Blanton J.M."/>
            <person name="Tanner A.C."/>
            <person name="Mathney J."/>
            <person name="Dewhirst F.E."/>
            <person name="Young S.K."/>
            <person name="Zeng Q."/>
            <person name="Gargeya S."/>
            <person name="Fitzgerald M."/>
            <person name="Haas B."/>
            <person name="Abouelleil A."/>
            <person name="Alvarado L."/>
            <person name="Arachchi H.M."/>
            <person name="Berlin A."/>
            <person name="Chapman S.B."/>
            <person name="Gearin G."/>
            <person name="Goldberg J."/>
            <person name="Griggs A."/>
            <person name="Gujja S."/>
            <person name="Hansen M."/>
            <person name="Heiman D."/>
            <person name="Howarth C."/>
            <person name="Larimer J."/>
            <person name="Lui A."/>
            <person name="MacDonald P.J.P."/>
            <person name="McCowen C."/>
            <person name="Montmayeur A."/>
            <person name="Murphy C."/>
            <person name="Neiman D."/>
            <person name="Pearson M."/>
            <person name="Priest M."/>
            <person name="Roberts A."/>
            <person name="Saif S."/>
            <person name="Shea T."/>
            <person name="Sisk P."/>
            <person name="Stolte C."/>
            <person name="Sykes S."/>
            <person name="Wortman J."/>
            <person name="Nusbaum C."/>
            <person name="Birren B."/>
        </authorList>
    </citation>
    <scope>NUCLEOTIDE SEQUENCE [LARGE SCALE GENOMIC DNA]</scope>
    <source>
        <strain evidence="4 5">F0424</strain>
    </source>
</reference>
<name>J0DGT3_9BIFI</name>
<dbReference type="AlphaFoldDB" id="J0DGT3"/>
<dbReference type="STRING" id="857290.HMPREF9156_00307"/>
<comment type="cofactor">
    <cofactor evidence="1">
        <name>Mg(2+)</name>
        <dbReference type="ChEBI" id="CHEBI:18420"/>
    </cofactor>
</comment>
<keyword evidence="5" id="KW-1185">Reference proteome</keyword>
<dbReference type="InterPro" id="IPR000086">
    <property type="entry name" value="NUDIX_hydrolase_dom"/>
</dbReference>
<evidence type="ECO:0000256" key="1">
    <source>
        <dbReference type="ARBA" id="ARBA00001946"/>
    </source>
</evidence>
<dbReference type="GO" id="GO:0016787">
    <property type="term" value="F:hydrolase activity"/>
    <property type="evidence" value="ECO:0007669"/>
    <property type="project" value="UniProtKB-KW"/>
</dbReference>
<dbReference type="Gene3D" id="3.90.79.10">
    <property type="entry name" value="Nucleoside Triphosphate Pyrophosphohydrolase"/>
    <property type="match status" value="1"/>
</dbReference>
<feature type="domain" description="Nudix hydrolase" evidence="3">
    <location>
        <begin position="54"/>
        <end position="185"/>
    </location>
</feature>
<gene>
    <name evidence="4" type="ORF">HMPREF9156_00307</name>
</gene>
<dbReference type="HOGENOM" id="CLU_062658_3_0_11"/>
<dbReference type="GO" id="GO:0019693">
    <property type="term" value="P:ribose phosphate metabolic process"/>
    <property type="evidence" value="ECO:0007669"/>
    <property type="project" value="TreeGrafter"/>
</dbReference>
<dbReference type="OrthoDB" id="9806150at2"/>
<dbReference type="InterPro" id="IPR015797">
    <property type="entry name" value="NUDIX_hydrolase-like_dom_sf"/>
</dbReference>
<dbReference type="eggNOG" id="COG0494">
    <property type="taxonomic scope" value="Bacteria"/>
</dbReference>
<dbReference type="RefSeq" id="WP_007147375.1">
    <property type="nucleotide sequence ID" value="NZ_AKCI01000001.1"/>
</dbReference>
<comment type="caution">
    <text evidence="4">The sequence shown here is derived from an EMBL/GenBank/DDBJ whole genome shotgun (WGS) entry which is preliminary data.</text>
</comment>
<accession>J0DGT3</accession>
<dbReference type="EMBL" id="AGZS01000001">
    <property type="protein sequence ID" value="EJD65543.1"/>
    <property type="molecule type" value="Genomic_DNA"/>
</dbReference>
<protein>
    <recommendedName>
        <fullName evidence="3">Nudix hydrolase domain-containing protein</fullName>
    </recommendedName>
</protein>
<dbReference type="PANTHER" id="PTHR11839">
    <property type="entry name" value="UDP/ADP-SUGAR PYROPHOSPHATASE"/>
    <property type="match status" value="1"/>
</dbReference>
<sequence>MAEKTYREFDPWRVSPIREEKREEVLSTHYFDIDRVSLSSTEIGHFERYILRENDGDTICVLPITDNEEVILIEQYRVPNHSWTLELPAGHATEQGQHPEDIAALKLEEEAGYRAQDYAQVVRFVNTPSFSTQHTIIYRATGLAEVRRGTLGPESPSSAARAIPLDKAYELALNGTIVDAKSIIGILNEYTRRHNTAA</sequence>